<accession>A0A381YL90</accession>
<proteinExistence type="predicted"/>
<name>A0A381YL90_9ZZZZ</name>
<dbReference type="AlphaFoldDB" id="A0A381YL90"/>
<organism evidence="1">
    <name type="scientific">marine metagenome</name>
    <dbReference type="NCBI Taxonomy" id="408172"/>
    <lineage>
        <taxon>unclassified sequences</taxon>
        <taxon>metagenomes</taxon>
        <taxon>ecological metagenomes</taxon>
    </lineage>
</organism>
<sequence>MIYLYLPAWTPLIFPSFGAVGGDTKGGSL</sequence>
<reference evidence="1" key="1">
    <citation type="submission" date="2018-05" db="EMBL/GenBank/DDBJ databases">
        <authorList>
            <person name="Lanie J.A."/>
            <person name="Ng W.-L."/>
            <person name="Kazmierczak K.M."/>
            <person name="Andrzejewski T.M."/>
            <person name="Davidsen T.M."/>
            <person name="Wayne K.J."/>
            <person name="Tettelin H."/>
            <person name="Glass J.I."/>
            <person name="Rusch D."/>
            <person name="Podicherti R."/>
            <person name="Tsui H.-C.T."/>
            <person name="Winkler M.E."/>
        </authorList>
    </citation>
    <scope>NUCLEOTIDE SEQUENCE</scope>
</reference>
<gene>
    <name evidence="1" type="ORF">METZ01_LOCUS130127</name>
</gene>
<evidence type="ECO:0000313" key="1">
    <source>
        <dbReference type="EMBL" id="SVA77273.1"/>
    </source>
</evidence>
<dbReference type="EMBL" id="UINC01018403">
    <property type="protein sequence ID" value="SVA77273.1"/>
    <property type="molecule type" value="Genomic_DNA"/>
</dbReference>
<protein>
    <submittedName>
        <fullName evidence="1">Uncharacterized protein</fullName>
    </submittedName>
</protein>